<evidence type="ECO:0000313" key="1">
    <source>
        <dbReference type="EMBL" id="KPL50227.1"/>
    </source>
</evidence>
<dbReference type="EMBL" id="JFAQ01000030">
    <property type="protein sequence ID" value="KPL50227.1"/>
    <property type="molecule type" value="Genomic_DNA"/>
</dbReference>
<reference evidence="1 2" key="1">
    <citation type="submission" date="2014-02" db="EMBL/GenBank/DDBJ databases">
        <title>Genome sequence of Xanthomonas axonopodis DSM 3585 (T).</title>
        <authorList>
            <person name="Midha S."/>
            <person name="Patil P.B."/>
        </authorList>
    </citation>
    <scope>NUCLEOTIDE SEQUENCE [LARGE SCALE GENOMIC DNA]</scope>
    <source>
        <strain evidence="1 2">DSM 3585</strain>
    </source>
</reference>
<dbReference type="RefSeq" id="WP_054318418.1">
    <property type="nucleotide sequence ID" value="NZ_QCWY01000096.1"/>
</dbReference>
<dbReference type="PATRIC" id="fig|53413.25.peg.2886"/>
<evidence type="ECO:0000313" key="2">
    <source>
        <dbReference type="Proteomes" id="UP000054035"/>
    </source>
</evidence>
<dbReference type="PROSITE" id="PS51257">
    <property type="entry name" value="PROKAR_LIPOPROTEIN"/>
    <property type="match status" value="1"/>
</dbReference>
<comment type="caution">
    <text evidence="1">The sequence shown here is derived from an EMBL/GenBank/DDBJ whole genome shotgun (WGS) entry which is preliminary data.</text>
</comment>
<proteinExistence type="predicted"/>
<dbReference type="AlphaFoldDB" id="A0A0P6VWI7"/>
<accession>A0A0P6VWI7</accession>
<protein>
    <submittedName>
        <fullName evidence="1">Uncharacterized protein</fullName>
    </submittedName>
</protein>
<sequence>MMRTKMALQIPTWAACPDRPSSAVSNTCRESTHYTGDIHIELTKDVRIRTSDAALTTLTPERIAMNDSGISYIEHRPALIESTSIPD</sequence>
<gene>
    <name evidence="1" type="ORF">XAXN_02965</name>
</gene>
<organism evidence="1 2">
    <name type="scientific">Xanthomonas axonopodis</name>
    <dbReference type="NCBI Taxonomy" id="53413"/>
    <lineage>
        <taxon>Bacteria</taxon>
        <taxon>Pseudomonadati</taxon>
        <taxon>Pseudomonadota</taxon>
        <taxon>Gammaproteobacteria</taxon>
        <taxon>Lysobacterales</taxon>
        <taxon>Lysobacteraceae</taxon>
        <taxon>Xanthomonas</taxon>
    </lineage>
</organism>
<dbReference type="Proteomes" id="UP000054035">
    <property type="component" value="Unassembled WGS sequence"/>
</dbReference>
<name>A0A0P6VWI7_9XANT</name>